<organism evidence="2 3">
    <name type="scientific">Molossus molossus</name>
    <name type="common">Pallas' mastiff bat</name>
    <name type="synonym">Vespertilio molossus</name>
    <dbReference type="NCBI Taxonomy" id="27622"/>
    <lineage>
        <taxon>Eukaryota</taxon>
        <taxon>Metazoa</taxon>
        <taxon>Chordata</taxon>
        <taxon>Craniata</taxon>
        <taxon>Vertebrata</taxon>
        <taxon>Euteleostomi</taxon>
        <taxon>Mammalia</taxon>
        <taxon>Eutheria</taxon>
        <taxon>Laurasiatheria</taxon>
        <taxon>Chiroptera</taxon>
        <taxon>Yangochiroptera</taxon>
        <taxon>Molossidae</taxon>
        <taxon>Molossus</taxon>
    </lineage>
</organism>
<protein>
    <recommendedName>
        <fullName evidence="4">Autophagy related 9A</fullName>
    </recommendedName>
</protein>
<evidence type="ECO:0000313" key="2">
    <source>
        <dbReference type="EMBL" id="KAF6449666.1"/>
    </source>
</evidence>
<dbReference type="EMBL" id="JACASF010000011">
    <property type="protein sequence ID" value="KAF6449666.1"/>
    <property type="molecule type" value="Genomic_DNA"/>
</dbReference>
<comment type="caution">
    <text evidence="2">The sequence shown here is derived from an EMBL/GenBank/DDBJ whole genome shotgun (WGS) entry which is preliminary data.</text>
</comment>
<sequence>MAQFDTEYQRLEASYSDSPPGEEDLLVHVPEGSKSPWHHIENLDLFFSRISFVPLCWSCGTFSPSLSQALMTLGEICLQSM</sequence>
<keyword evidence="3" id="KW-1185">Reference proteome</keyword>
<gene>
    <name evidence="2" type="ORF">HJG59_001168</name>
</gene>
<proteinExistence type="predicted"/>
<dbReference type="Proteomes" id="UP000550707">
    <property type="component" value="Unassembled WGS sequence"/>
</dbReference>
<name>A0A7J8FPU0_MOLMO</name>
<reference evidence="2 3" key="1">
    <citation type="journal article" date="2020" name="Nature">
        <title>Six reference-quality genomes reveal evolution of bat adaptations.</title>
        <authorList>
            <person name="Jebb D."/>
            <person name="Huang Z."/>
            <person name="Pippel M."/>
            <person name="Hughes G.M."/>
            <person name="Lavrichenko K."/>
            <person name="Devanna P."/>
            <person name="Winkler S."/>
            <person name="Jermiin L.S."/>
            <person name="Skirmuntt E.C."/>
            <person name="Katzourakis A."/>
            <person name="Burkitt-Gray L."/>
            <person name="Ray D.A."/>
            <person name="Sullivan K.A.M."/>
            <person name="Roscito J.G."/>
            <person name="Kirilenko B.M."/>
            <person name="Davalos L.M."/>
            <person name="Corthals A.P."/>
            <person name="Power M.L."/>
            <person name="Jones G."/>
            <person name="Ransome R.D."/>
            <person name="Dechmann D.K.N."/>
            <person name="Locatelli A.G."/>
            <person name="Puechmaille S.J."/>
            <person name="Fedrigo O."/>
            <person name="Jarvis E.D."/>
            <person name="Hiller M."/>
            <person name="Vernes S.C."/>
            <person name="Myers E.W."/>
            <person name="Teeling E.C."/>
        </authorList>
    </citation>
    <scope>NUCLEOTIDE SEQUENCE [LARGE SCALE GENOMIC DNA]</scope>
    <source>
        <strain evidence="2">MMolMol1</strain>
        <tissue evidence="2">Muscle</tissue>
    </source>
</reference>
<dbReference type="InParanoid" id="A0A7J8FPU0"/>
<dbReference type="AlphaFoldDB" id="A0A7J8FPU0"/>
<evidence type="ECO:0000313" key="3">
    <source>
        <dbReference type="Proteomes" id="UP000550707"/>
    </source>
</evidence>
<feature type="region of interest" description="Disordered" evidence="1">
    <location>
        <begin position="1"/>
        <end position="21"/>
    </location>
</feature>
<evidence type="ECO:0000256" key="1">
    <source>
        <dbReference type="SAM" id="MobiDB-lite"/>
    </source>
</evidence>
<evidence type="ECO:0008006" key="4">
    <source>
        <dbReference type="Google" id="ProtNLM"/>
    </source>
</evidence>
<accession>A0A7J8FPU0</accession>